<dbReference type="SUPFAM" id="SSF144083">
    <property type="entry name" value="Magnesium transport protein CorA, transmembrane region"/>
    <property type="match status" value="1"/>
</dbReference>
<dbReference type="Pfam" id="PF13637">
    <property type="entry name" value="Ank_4"/>
    <property type="match status" value="1"/>
</dbReference>
<feature type="compositionally biased region" description="Basic and acidic residues" evidence="8">
    <location>
        <begin position="1027"/>
        <end position="1045"/>
    </location>
</feature>
<protein>
    <recommendedName>
        <fullName evidence="12">Ankyrin repeat protein</fullName>
    </recommendedName>
</protein>
<evidence type="ECO:0000256" key="3">
    <source>
        <dbReference type="ARBA" id="ARBA00022737"/>
    </source>
</evidence>
<proteinExistence type="predicted"/>
<dbReference type="Gene3D" id="1.25.40.20">
    <property type="entry name" value="Ankyrin repeat-containing domain"/>
    <property type="match status" value="5"/>
</dbReference>
<evidence type="ECO:0008006" key="12">
    <source>
        <dbReference type="Google" id="ProtNLM"/>
    </source>
</evidence>
<evidence type="ECO:0000256" key="4">
    <source>
        <dbReference type="ARBA" id="ARBA00022989"/>
    </source>
</evidence>
<feature type="compositionally biased region" description="Gly residues" evidence="8">
    <location>
        <begin position="1007"/>
        <end position="1026"/>
    </location>
</feature>
<evidence type="ECO:0000256" key="2">
    <source>
        <dbReference type="ARBA" id="ARBA00022692"/>
    </source>
</evidence>
<dbReference type="InterPro" id="IPR002110">
    <property type="entry name" value="Ankyrin_rpt"/>
</dbReference>
<dbReference type="PANTHER" id="PTHR24126">
    <property type="entry name" value="ANKYRIN REPEAT, PH AND SEC7 DOMAIN CONTAINING PROTEIN SECG-RELATED"/>
    <property type="match status" value="1"/>
</dbReference>
<dbReference type="PROSITE" id="PS50297">
    <property type="entry name" value="ANK_REP_REGION"/>
    <property type="match status" value="2"/>
</dbReference>
<dbReference type="Pfam" id="PF01544">
    <property type="entry name" value="CorA"/>
    <property type="match status" value="1"/>
</dbReference>
<feature type="repeat" description="ANK" evidence="7">
    <location>
        <begin position="46"/>
        <end position="78"/>
    </location>
</feature>
<dbReference type="PRINTS" id="PR01415">
    <property type="entry name" value="ANKYRIN"/>
</dbReference>
<dbReference type="EMBL" id="BAAFSV010000006">
    <property type="protein sequence ID" value="GAB1320775.1"/>
    <property type="molecule type" value="Genomic_DNA"/>
</dbReference>
<feature type="repeat" description="ANK" evidence="7">
    <location>
        <begin position="113"/>
        <end position="145"/>
    </location>
</feature>
<comment type="subcellular location">
    <subcellularLocation>
        <location evidence="1">Membrane</location>
        <topology evidence="1">Multi-pass membrane protein</topology>
    </subcellularLocation>
</comment>
<feature type="transmembrane region" description="Helical" evidence="9">
    <location>
        <begin position="971"/>
        <end position="994"/>
    </location>
</feature>
<keyword evidence="11" id="KW-1185">Reference proteome</keyword>
<evidence type="ECO:0000313" key="11">
    <source>
        <dbReference type="Proteomes" id="UP001628179"/>
    </source>
</evidence>
<keyword evidence="5 7" id="KW-0040">ANK repeat</keyword>
<evidence type="ECO:0000256" key="8">
    <source>
        <dbReference type="SAM" id="MobiDB-lite"/>
    </source>
</evidence>
<dbReference type="GeneID" id="98181727"/>
<dbReference type="PROSITE" id="PS50088">
    <property type="entry name" value="ANK_REPEAT"/>
    <property type="match status" value="4"/>
</dbReference>
<evidence type="ECO:0000256" key="1">
    <source>
        <dbReference type="ARBA" id="ARBA00004141"/>
    </source>
</evidence>
<evidence type="ECO:0000256" key="6">
    <source>
        <dbReference type="ARBA" id="ARBA00023136"/>
    </source>
</evidence>
<evidence type="ECO:0000256" key="5">
    <source>
        <dbReference type="ARBA" id="ARBA00023043"/>
    </source>
</evidence>
<dbReference type="InterPro" id="IPR002523">
    <property type="entry name" value="MgTranspt_CorA/ZnTranspt_ZntB"/>
</dbReference>
<keyword evidence="2 9" id="KW-0812">Transmembrane</keyword>
<feature type="repeat" description="ANK" evidence="7">
    <location>
        <begin position="215"/>
        <end position="240"/>
    </location>
</feature>
<dbReference type="SUPFAM" id="SSF48403">
    <property type="entry name" value="Ankyrin repeat"/>
    <property type="match status" value="1"/>
</dbReference>
<organism evidence="10 11">
    <name type="scientific">Madurella fahalii</name>
    <dbReference type="NCBI Taxonomy" id="1157608"/>
    <lineage>
        <taxon>Eukaryota</taxon>
        <taxon>Fungi</taxon>
        <taxon>Dikarya</taxon>
        <taxon>Ascomycota</taxon>
        <taxon>Pezizomycotina</taxon>
        <taxon>Sordariomycetes</taxon>
        <taxon>Sordariomycetidae</taxon>
        <taxon>Sordariales</taxon>
        <taxon>Sordariales incertae sedis</taxon>
        <taxon>Madurella</taxon>
    </lineage>
</organism>
<feature type="region of interest" description="Disordered" evidence="8">
    <location>
        <begin position="1007"/>
        <end position="1045"/>
    </location>
</feature>
<comment type="caution">
    <text evidence="10">The sequence shown here is derived from an EMBL/GenBank/DDBJ whole genome shotgun (WGS) entry which is preliminary data.</text>
</comment>
<dbReference type="SMART" id="SM00248">
    <property type="entry name" value="ANK"/>
    <property type="match status" value="8"/>
</dbReference>
<dbReference type="Proteomes" id="UP001628179">
    <property type="component" value="Unassembled WGS sequence"/>
</dbReference>
<keyword evidence="3" id="KW-0677">Repeat</keyword>
<accession>A0ABQ0GSQ4</accession>
<keyword evidence="6 9" id="KW-0472">Membrane</keyword>
<evidence type="ECO:0000256" key="9">
    <source>
        <dbReference type="SAM" id="Phobius"/>
    </source>
</evidence>
<sequence>MAKADVNIADKDGQTPLIVAISQSDDDTVETLLAQDTTNVNAAENEGWTQLMLASVAGNETFVRSLLRRKASVHVANHARRTTLHKASFFGNGEIVRILLQDGQADPRNVDELGQTALHKASRRGYADIVNQLLVSMGDEDGANMADKDGWTALHYASCRRAETDDDSVEVPRESDDLGWIRAIALTSGSDAQSSEKVVKCLLAHGANVAAKNDESQTPLHLAASSGSYDKEIIGLLMERMNWEDMFAPNAKGETALFILAKEVANSPLSPDATNDAVHDQVLGWAAENRETHDIARLLLKKGKRAAAARFYLNPAENQNNWNALDWAACTGNDRIVWQLLYSMEPKPENDRNRKRALKIAAEIKDGLEATDLDGDRVVKRPKRVLRGPDGRVPDRWSRKREGEVTPKDANLQMLKTDEYERTVDLLRDPPFVPTSIPIERYEKPKAKAFMSDFDAVLADFYAEGSRTGFLRQLRHVEQVICKEGPIRIMTDARGWINGTSGKLNKTDGNKVFAKEDFKFRWIHLPANNMQWMNDLVVAIGLEEKREEGQLASMMSFFKKSWQEIPHGSSKSRLMKPHCVAEKSPWICTTRDSPKSQQGRVPAEKMETQRELENMMAVYIPYVRFGRIEENGPGDPKYQQLLDAYEGQTIHGTRTLDEFYYHTAGDDELERDMKRRNQDQVVTKELDGDVKKLGLKSWTVLQIDELWVWVLNKETIITSSTHRPDNVEDLATIILRELSKEPEAGKGRPQPNSAHMMSKFIVDSCVKFFTTRTNGEAQQTGIATKGTRKSLSAHQIFSYAINKAAIKEADLFENFTNDNLKSQAERGHISIKRRSNNIGATASLLCLIKDIRDELCILRALASYQKIVQERLLRSDPDVPRSANYIIKEIDEMDKVAKGIHNAVNATLTLQQSEIAISQSTEAVQQGRTLLVFTITTILFLPLSFFTSLFAVNITLFQHDDKGELLYSPNWIFPIIFGISIPIWIGCLLYAYWANLRLPSWLRRSKNGGGGGGSGGSTGDGPGGGGNKDDQEEKDQHENWTPKGG</sequence>
<name>A0ABQ0GSQ4_9PEZI</name>
<evidence type="ECO:0000313" key="10">
    <source>
        <dbReference type="EMBL" id="GAB1320775.1"/>
    </source>
</evidence>
<feature type="transmembrane region" description="Helical" evidence="9">
    <location>
        <begin position="930"/>
        <end position="951"/>
    </location>
</feature>
<dbReference type="InterPro" id="IPR036770">
    <property type="entry name" value="Ankyrin_rpt-contain_sf"/>
</dbReference>
<feature type="repeat" description="ANK" evidence="7">
    <location>
        <begin position="12"/>
        <end position="45"/>
    </location>
</feature>
<gene>
    <name evidence="10" type="ORF">MFIFM68171_10985</name>
</gene>
<evidence type="ECO:0000256" key="7">
    <source>
        <dbReference type="PROSITE-ProRule" id="PRU00023"/>
    </source>
</evidence>
<dbReference type="PANTHER" id="PTHR24126:SF14">
    <property type="entry name" value="ANK_REP_REGION DOMAIN-CONTAINING PROTEIN"/>
    <property type="match status" value="1"/>
</dbReference>
<reference evidence="10 11" key="1">
    <citation type="submission" date="2024-09" db="EMBL/GenBank/DDBJ databases">
        <title>Itraconazole resistance in Madurella fahalii resulting from another homologue of gene encoding cytochrome P450 14-alpha sterol demethylase (CYP51).</title>
        <authorList>
            <person name="Yoshioka I."/>
            <person name="Fahal A.H."/>
            <person name="Kaneko S."/>
            <person name="Yaguchi T."/>
        </authorList>
    </citation>
    <scope>NUCLEOTIDE SEQUENCE [LARGE SCALE GENOMIC DNA]</scope>
    <source>
        <strain evidence="10 11">IFM 68171</strain>
    </source>
</reference>
<dbReference type="Pfam" id="PF12796">
    <property type="entry name" value="Ank_2"/>
    <property type="match status" value="2"/>
</dbReference>
<dbReference type="RefSeq" id="XP_070922505.1">
    <property type="nucleotide sequence ID" value="XM_071066404.1"/>
</dbReference>
<dbReference type="InterPro" id="IPR045863">
    <property type="entry name" value="CorA_TM1_TM2"/>
</dbReference>
<keyword evidence="4 9" id="KW-1133">Transmembrane helix</keyword>
<dbReference type="Gene3D" id="1.20.58.340">
    <property type="entry name" value="Magnesium transport protein CorA, transmembrane region"/>
    <property type="match status" value="1"/>
</dbReference>